<reference evidence="4 5" key="1">
    <citation type="submission" date="2015-09" db="EMBL/GenBank/DDBJ databases">
        <title>Trachymyrmex cornetzi WGS genome.</title>
        <authorList>
            <person name="Nygaard S."/>
            <person name="Hu H."/>
            <person name="Boomsma J."/>
            <person name="Zhang G."/>
        </authorList>
    </citation>
    <scope>NUCLEOTIDE SEQUENCE [LARGE SCALE GENOMIC DNA]</scope>
    <source>
        <strain evidence="4">Tcor2-1</strain>
        <tissue evidence="4">Whole body</tissue>
    </source>
</reference>
<dbReference type="InterPro" id="IPR036875">
    <property type="entry name" value="Znf_CCHC_sf"/>
</dbReference>
<gene>
    <name evidence="4" type="ORF">ALC57_07906</name>
</gene>
<evidence type="ECO:0000256" key="1">
    <source>
        <dbReference type="PROSITE-ProRule" id="PRU00047"/>
    </source>
</evidence>
<dbReference type="Proteomes" id="UP000078492">
    <property type="component" value="Unassembled WGS sequence"/>
</dbReference>
<feature type="domain" description="CCHC-type" evidence="3">
    <location>
        <begin position="36"/>
        <end position="51"/>
    </location>
</feature>
<evidence type="ECO:0000259" key="3">
    <source>
        <dbReference type="PROSITE" id="PS50158"/>
    </source>
</evidence>
<organism evidence="4 5">
    <name type="scientific">Trachymyrmex cornetzi</name>
    <dbReference type="NCBI Taxonomy" id="471704"/>
    <lineage>
        <taxon>Eukaryota</taxon>
        <taxon>Metazoa</taxon>
        <taxon>Ecdysozoa</taxon>
        <taxon>Arthropoda</taxon>
        <taxon>Hexapoda</taxon>
        <taxon>Insecta</taxon>
        <taxon>Pterygota</taxon>
        <taxon>Neoptera</taxon>
        <taxon>Endopterygota</taxon>
        <taxon>Hymenoptera</taxon>
        <taxon>Apocrita</taxon>
        <taxon>Aculeata</taxon>
        <taxon>Formicoidea</taxon>
        <taxon>Formicidae</taxon>
        <taxon>Myrmicinae</taxon>
        <taxon>Trachymyrmex</taxon>
    </lineage>
</organism>
<feature type="domain" description="CCHC-type" evidence="3">
    <location>
        <begin position="59"/>
        <end position="74"/>
    </location>
</feature>
<feature type="region of interest" description="Disordered" evidence="2">
    <location>
        <begin position="105"/>
        <end position="128"/>
    </location>
</feature>
<dbReference type="Pfam" id="PF00098">
    <property type="entry name" value="zf-CCHC"/>
    <property type="match status" value="1"/>
</dbReference>
<accession>A0A151J7E7</accession>
<dbReference type="GO" id="GO:0003676">
    <property type="term" value="F:nucleic acid binding"/>
    <property type="evidence" value="ECO:0007669"/>
    <property type="project" value="InterPro"/>
</dbReference>
<dbReference type="InterPro" id="IPR001878">
    <property type="entry name" value="Znf_CCHC"/>
</dbReference>
<protein>
    <recommendedName>
        <fullName evidence="3">CCHC-type domain-containing protein</fullName>
    </recommendedName>
</protein>
<dbReference type="PROSITE" id="PS50158">
    <property type="entry name" value="ZF_CCHC"/>
    <property type="match status" value="2"/>
</dbReference>
<dbReference type="SMART" id="SM00343">
    <property type="entry name" value="ZnF_C2HC"/>
    <property type="match status" value="2"/>
</dbReference>
<keyword evidence="1" id="KW-0863">Zinc-finger</keyword>
<dbReference type="GO" id="GO:0008270">
    <property type="term" value="F:zinc ion binding"/>
    <property type="evidence" value="ECO:0007669"/>
    <property type="project" value="UniProtKB-KW"/>
</dbReference>
<keyword evidence="1" id="KW-0862">Zinc</keyword>
<feature type="region of interest" description="Disordered" evidence="2">
    <location>
        <begin position="153"/>
        <end position="205"/>
    </location>
</feature>
<name>A0A151J7E7_9HYME</name>
<dbReference type="SUPFAM" id="SSF57756">
    <property type="entry name" value="Retrovirus zinc finger-like domains"/>
    <property type="match status" value="1"/>
</dbReference>
<sequence length="205" mass="21801">MKCPLKAAIKITSTPRVLIDWTVVRTELLPDRGMQCHRCWERGHVANECRSDVSRAGLCYRCGGTGHLANGCEKRAHCCVCADRGAPADHCYGGGACNPPPLRGKRRANRLDGTNPAEPARASLRASPTVPTAMDVEVTPGEVERATAPATNEQISAPGTVPPVAEMTRVISGAVTPETTAEESGPTGDPWDGPHPELTNAWSKE</sequence>
<keyword evidence="5" id="KW-1185">Reference proteome</keyword>
<proteinExistence type="predicted"/>
<evidence type="ECO:0000313" key="4">
    <source>
        <dbReference type="EMBL" id="KYN19753.1"/>
    </source>
</evidence>
<keyword evidence="1" id="KW-0479">Metal-binding</keyword>
<dbReference type="AlphaFoldDB" id="A0A151J7E7"/>
<evidence type="ECO:0000256" key="2">
    <source>
        <dbReference type="SAM" id="MobiDB-lite"/>
    </source>
</evidence>
<evidence type="ECO:0000313" key="5">
    <source>
        <dbReference type="Proteomes" id="UP000078492"/>
    </source>
</evidence>
<dbReference type="Gene3D" id="4.10.60.10">
    <property type="entry name" value="Zinc finger, CCHC-type"/>
    <property type="match status" value="1"/>
</dbReference>
<dbReference type="EMBL" id="KQ979690">
    <property type="protein sequence ID" value="KYN19753.1"/>
    <property type="molecule type" value="Genomic_DNA"/>
</dbReference>